<keyword evidence="4" id="KW-0143">Chaperone</keyword>
<keyword evidence="2" id="KW-0694">RNA-binding</keyword>
<comment type="caution">
    <text evidence="7">The sequence shown here is derived from an EMBL/GenBank/DDBJ whole genome shotgun (WGS) entry which is preliminary data.</text>
</comment>
<evidence type="ECO:0000259" key="6">
    <source>
        <dbReference type="PROSITE" id="PS51061"/>
    </source>
</evidence>
<dbReference type="InterPro" id="IPR038247">
    <property type="entry name" value="Jag_N_dom_sf"/>
</dbReference>
<dbReference type="InterPro" id="IPR032782">
    <property type="entry name" value="KhpB_N"/>
</dbReference>
<dbReference type="EMBL" id="LIZX01000004">
    <property type="protein sequence ID" value="KPJ70245.1"/>
    <property type="molecule type" value="Genomic_DNA"/>
</dbReference>
<evidence type="ECO:0000313" key="8">
    <source>
        <dbReference type="Proteomes" id="UP000051861"/>
    </source>
</evidence>
<dbReference type="InterPro" id="IPR036867">
    <property type="entry name" value="R3H_dom_sf"/>
</dbReference>
<dbReference type="PANTHER" id="PTHR35800:SF1">
    <property type="entry name" value="RNA-BINDING PROTEIN KHPB"/>
    <property type="match status" value="1"/>
</dbReference>
<evidence type="ECO:0000256" key="5">
    <source>
        <dbReference type="ARBA" id="ARBA00023316"/>
    </source>
</evidence>
<keyword evidence="3" id="KW-0133">Cell shape</keyword>
<dbReference type="Pfam" id="PF01424">
    <property type="entry name" value="R3H"/>
    <property type="match status" value="1"/>
</dbReference>
<dbReference type="GO" id="GO:0008360">
    <property type="term" value="P:regulation of cell shape"/>
    <property type="evidence" value="ECO:0007669"/>
    <property type="project" value="UniProtKB-KW"/>
</dbReference>
<dbReference type="CDD" id="cd02644">
    <property type="entry name" value="R3H_jag"/>
    <property type="match status" value="1"/>
</dbReference>
<evidence type="ECO:0000313" key="7">
    <source>
        <dbReference type="EMBL" id="KPJ70245.1"/>
    </source>
</evidence>
<evidence type="ECO:0000256" key="2">
    <source>
        <dbReference type="ARBA" id="ARBA00022884"/>
    </source>
</evidence>
<accession>A0A0S7Y665</accession>
<dbReference type="SMART" id="SM00393">
    <property type="entry name" value="R3H"/>
    <property type="match status" value="1"/>
</dbReference>
<dbReference type="Proteomes" id="UP000051861">
    <property type="component" value="Unassembled WGS sequence"/>
</dbReference>
<proteinExistence type="predicted"/>
<feature type="domain" description="R3H" evidence="6">
    <location>
        <begin position="140"/>
        <end position="206"/>
    </location>
</feature>
<dbReference type="PANTHER" id="PTHR35800">
    <property type="entry name" value="PROTEIN JAG"/>
    <property type="match status" value="1"/>
</dbReference>
<reference evidence="7 8" key="1">
    <citation type="journal article" date="2015" name="Microbiome">
        <title>Genomic resolution of linkages in carbon, nitrogen, and sulfur cycling among widespread estuary sediment bacteria.</title>
        <authorList>
            <person name="Baker B.J."/>
            <person name="Lazar C.S."/>
            <person name="Teske A.P."/>
            <person name="Dick G.J."/>
        </authorList>
    </citation>
    <scope>NUCLEOTIDE SEQUENCE [LARGE SCALE GENOMIC DNA]</scope>
    <source>
        <strain evidence="7">DG_54_3</strain>
    </source>
</reference>
<dbReference type="InterPro" id="IPR034079">
    <property type="entry name" value="R3H_KhpB"/>
</dbReference>
<name>A0A0S7Y665_UNCSA</name>
<evidence type="ECO:0000256" key="1">
    <source>
        <dbReference type="ARBA" id="ARBA00022490"/>
    </source>
</evidence>
<dbReference type="InterPro" id="IPR039247">
    <property type="entry name" value="KhpB"/>
</dbReference>
<keyword evidence="5" id="KW-0961">Cell wall biogenesis/degradation</keyword>
<dbReference type="Pfam" id="PF14804">
    <property type="entry name" value="Jag_N"/>
    <property type="match status" value="1"/>
</dbReference>
<dbReference type="InterPro" id="IPR001374">
    <property type="entry name" value="R3H_dom"/>
</dbReference>
<sequence>MQKEEKNNQHQEFKGKNLEEVISHAEHTLKLPREEINYEIVAEKTKLFGIRSKEIVIRAWPKKKTEEDPVAKFLDKLISLTPLDLNFHLKKKNDITYVIFEGKDKHLLLRKEASLLLAFQHILNKIYTHKIQVDCDFYRKRKERKLKEYAQSVAQHVSDTGRNEILEMMNPYERRIIHITINEIPGISSESVGEGFLKRVKIYPVVNQAK</sequence>
<gene>
    <name evidence="7" type="ORF">AMJ44_00600</name>
</gene>
<dbReference type="Gene3D" id="3.30.300.20">
    <property type="match status" value="1"/>
</dbReference>
<dbReference type="InterPro" id="IPR015946">
    <property type="entry name" value="KH_dom-like_a/b"/>
</dbReference>
<evidence type="ECO:0000256" key="3">
    <source>
        <dbReference type="ARBA" id="ARBA00022960"/>
    </source>
</evidence>
<organism evidence="7 8">
    <name type="scientific">candidate division WOR-1 bacterium DG_54_3</name>
    <dbReference type="NCBI Taxonomy" id="1703775"/>
    <lineage>
        <taxon>Bacteria</taxon>
        <taxon>Bacillati</taxon>
        <taxon>Saganbacteria</taxon>
    </lineage>
</organism>
<dbReference type="GO" id="GO:0003723">
    <property type="term" value="F:RNA binding"/>
    <property type="evidence" value="ECO:0007669"/>
    <property type="project" value="UniProtKB-KW"/>
</dbReference>
<dbReference type="SUPFAM" id="SSF82708">
    <property type="entry name" value="R3H domain"/>
    <property type="match status" value="1"/>
</dbReference>
<dbReference type="PROSITE" id="PS51061">
    <property type="entry name" value="R3H"/>
    <property type="match status" value="1"/>
</dbReference>
<dbReference type="Gene3D" id="3.30.1370.50">
    <property type="entry name" value="R3H-like domain"/>
    <property type="match status" value="1"/>
</dbReference>
<dbReference type="Gene3D" id="3.30.30.80">
    <property type="entry name" value="probable RNA-binding protein from clostridium symbiosum atcc 14940"/>
    <property type="match status" value="1"/>
</dbReference>
<dbReference type="AlphaFoldDB" id="A0A0S7Y665"/>
<dbReference type="GO" id="GO:0071555">
    <property type="term" value="P:cell wall organization"/>
    <property type="evidence" value="ECO:0007669"/>
    <property type="project" value="UniProtKB-KW"/>
</dbReference>
<protein>
    <recommendedName>
        <fullName evidence="6">R3H domain-containing protein</fullName>
    </recommendedName>
</protein>
<keyword evidence="1" id="KW-0963">Cytoplasm</keyword>
<dbReference type="SMART" id="SM01245">
    <property type="entry name" value="Jag_N"/>
    <property type="match status" value="1"/>
</dbReference>
<evidence type="ECO:0000256" key="4">
    <source>
        <dbReference type="ARBA" id="ARBA00023186"/>
    </source>
</evidence>